<dbReference type="PROSITE" id="PS50005">
    <property type="entry name" value="TPR"/>
    <property type="match status" value="1"/>
</dbReference>
<dbReference type="InterPro" id="IPR019734">
    <property type="entry name" value="TPR_rpt"/>
</dbReference>
<evidence type="ECO:0000313" key="3">
    <source>
        <dbReference type="EMBL" id="MDF0602098.1"/>
    </source>
</evidence>
<proteinExistence type="predicted"/>
<gene>
    <name evidence="3" type="ORF">P1J78_15260</name>
</gene>
<feature type="repeat" description="TPR" evidence="1">
    <location>
        <begin position="1223"/>
        <end position="1256"/>
    </location>
</feature>
<evidence type="ECO:0000256" key="1">
    <source>
        <dbReference type="PROSITE-ProRule" id="PRU00339"/>
    </source>
</evidence>
<keyword evidence="3" id="KW-0675">Receptor</keyword>
<dbReference type="Proteomes" id="UP001220964">
    <property type="component" value="Unassembled WGS sequence"/>
</dbReference>
<protein>
    <submittedName>
        <fullName evidence="3">Toll/interleukin-1 receptor domain-containing protein</fullName>
    </submittedName>
</protein>
<dbReference type="PROSITE" id="PS50104">
    <property type="entry name" value="TIR"/>
    <property type="match status" value="1"/>
</dbReference>
<dbReference type="SUPFAM" id="SSF52540">
    <property type="entry name" value="P-loop containing nucleoside triphosphate hydrolases"/>
    <property type="match status" value="1"/>
</dbReference>
<dbReference type="Pfam" id="PF20703">
    <property type="entry name" value="nSTAND1"/>
    <property type="match status" value="1"/>
</dbReference>
<dbReference type="InterPro" id="IPR000157">
    <property type="entry name" value="TIR_dom"/>
</dbReference>
<feature type="domain" description="TIR" evidence="2">
    <location>
        <begin position="1"/>
        <end position="148"/>
    </location>
</feature>
<dbReference type="RefSeq" id="WP_275568235.1">
    <property type="nucleotide sequence ID" value="NZ_JARGYC010000041.1"/>
</dbReference>
<organism evidence="3 4">
    <name type="scientific">Psychromarinibacter sediminicola</name>
    <dbReference type="NCBI Taxonomy" id="3033385"/>
    <lineage>
        <taxon>Bacteria</taxon>
        <taxon>Pseudomonadati</taxon>
        <taxon>Pseudomonadota</taxon>
        <taxon>Alphaproteobacteria</taxon>
        <taxon>Rhodobacterales</taxon>
        <taxon>Paracoccaceae</taxon>
        <taxon>Psychromarinibacter</taxon>
    </lineage>
</organism>
<name>A0AAE3NRC4_9RHOB</name>
<accession>A0AAE3NRC4</accession>
<reference evidence="3" key="1">
    <citation type="submission" date="2023-03" db="EMBL/GenBank/DDBJ databases">
        <title>Multiphase analysis and comparison of six strains from genera Psychromarinibacter, Lutimaribacter, and Maritimibacter, including a novel species: Psychromarinibacter sediminicola sp. nov.</title>
        <authorList>
            <person name="Wang Y.-H."/>
            <person name="Ye M.-Q."/>
            <person name="Du Z.-J."/>
        </authorList>
    </citation>
    <scope>NUCLEOTIDE SEQUENCE</scope>
    <source>
        <strain evidence="3">C21-152</strain>
    </source>
</reference>
<dbReference type="SMART" id="SM00255">
    <property type="entry name" value="TIR"/>
    <property type="match status" value="1"/>
</dbReference>
<evidence type="ECO:0000313" key="4">
    <source>
        <dbReference type="Proteomes" id="UP001220964"/>
    </source>
</evidence>
<dbReference type="InterPro" id="IPR027417">
    <property type="entry name" value="P-loop_NTPase"/>
</dbReference>
<keyword evidence="4" id="KW-1185">Reference proteome</keyword>
<dbReference type="EMBL" id="JARGYC010000041">
    <property type="protein sequence ID" value="MDF0602098.1"/>
    <property type="molecule type" value="Genomic_DNA"/>
</dbReference>
<evidence type="ECO:0000259" key="2">
    <source>
        <dbReference type="PROSITE" id="PS50104"/>
    </source>
</evidence>
<dbReference type="SUPFAM" id="SSF52200">
    <property type="entry name" value="Toll/Interleukin receptor TIR domain"/>
    <property type="match status" value="1"/>
</dbReference>
<dbReference type="GO" id="GO:0007165">
    <property type="term" value="P:signal transduction"/>
    <property type="evidence" value="ECO:0007669"/>
    <property type="project" value="InterPro"/>
</dbReference>
<dbReference type="Gene3D" id="3.40.50.10140">
    <property type="entry name" value="Toll/interleukin-1 receptor homology (TIR) domain"/>
    <property type="match status" value="1"/>
</dbReference>
<dbReference type="Pfam" id="PF13676">
    <property type="entry name" value="TIR_2"/>
    <property type="match status" value="1"/>
</dbReference>
<comment type="caution">
    <text evidence="3">The sequence shown here is derived from an EMBL/GenBank/DDBJ whole genome shotgun (WGS) entry which is preliminary data.</text>
</comment>
<dbReference type="InterPro" id="IPR049052">
    <property type="entry name" value="nSTAND1"/>
</dbReference>
<dbReference type="InterPro" id="IPR035897">
    <property type="entry name" value="Toll_tir_struct_dom_sf"/>
</dbReference>
<keyword evidence="1" id="KW-0802">TPR repeat</keyword>
<sequence>MATVFISHANQDDALVGDLLGWLHRNGFRDTFVDHLDILGGENWTDRLRDQAAACRVVICVITRHWLASSDCFNEFQAAWYMGKSILPVFLVDLAAPPEGESGRRLRRVLTETQGIDLRSAGAEGAGLTLDEDPSTADLLARSLRAFGAQSEIGLDPTAFATDPPSRPTPFPGLVSFGDTDADAAIFYGRSREIAEAIEELRSMRANADRRPLVILGVSGAGKSSVLKAGILPRLRRETQAWLPLRTFRPGIDPLGAFAEAISRTFADLKVTIPPGQIRANLERALSTGALPETLNGLADRLRTAAGAPGATILIAVDQAEELLRTAGDAETQLGTCLAEALSGRRGWLVALTIRTDSFPELQNHPSFRDLKARGYDLRQLPPFRFAEVIEGPAARYGVKLSPTLVDAFMEDAPKRDALPLLAFTLQRLWDQFSASGELRLEDYQALGGMSGLIADAAEKALVGQSPGGEIGRLPSATEQQQRARLAESAFIPALVDVDESGSVTRRTADWGAFSEDQQSLLHQFEAWRLVVRRGAGTDATVEVAHEALFREWSRMRDWLEPEIDRIEVLRGTADAARLWDQAGRPAVLLNHRGSRLAAARGLLAEDRYAERLGAVERAYLAACARLRRRAALTVAAAAVLALAAVGAGAWSYMQSEQRMIAERRAGFNERVAVATGAADISTLESFTHYILNDPYARTRDDRFDTLRRVLTGATAAADPQYAIAEYAIDAVDVPDDTVFELEYSAERVVDTRLFPVLWRSTANRLAERWGLPAPGQFRLIENPDYPPGRVVIRRAGEVVFDATLPGTDARHMLDVRSLDRDDLRRFFDENAEAFTSAEAATRSPDYYYVPDWSVPLWNAGRDRNANSRVLPPGVDFTMILRTLLLERPGIVLDDVAVREVLKALPAPFDVTVREFVAIRGARTTEDVLDWARAGHPLRLLPFALASFVADDAEGLALGGAVIAPPVPDSVNELLPPPVEADAEDAPPDEMEAAARAAEQARRSELAASLRHVTFESAPVRVLVSPTTADIRQPSSVETANSPTIAGDPSAGFAAARDTLKTRLMREFGLTGIEVALRPDARIEPGHFAVVTLDSDWTDAVVSGKTAADPQAVFDAIFEQVFEVVSTEPQRFVLPQTMPAYLEASSAARRSWALKTFSHTDLARLYAALLASEKTRPMVRFDWLLGALVYSVAESGPLDGAAHLSLWRDVLHGAPAPAGSSDAAILVADGIAHLAADEVSVASADFERAIRLDPAAARAAFLSRYAEAETRLLQARLQSDCAEPTRPTLGTLETMQLEWFLDRSSGETASSLSADDRLPFELCLIAAKGMHAPHQWLSDALAFAASLGDPDRLTPTQSGWLGRTIWQHHDPLGDGAGPLAVGRRFMLSGLARIDDLSTLYVVSSQLANDCYARLDRRPCMRRVMEMAETSGKPMLALYAAEALAGSTLPEDRQRVAAMLDLFEAAYGQLPDLDGQGDPEWFRAYISYLRGLLAFTAGDPESGDWRRARIYLTEAKEHPAFRIHVVPILAKVVDALEGHAAAEQVTNLALLAAPFSDAPPTELANLYAQRFSISIQAGHGETFLAEMEKLPQATGCAEDFTAHCVAPWIWRAVAQAVYRHGDWQTVARRVTANVDHPYAALVSLILNAQGGETAGAPALMRRRWQTVDPSLWPQRIELEDEGVWREILLGYAVGEFVEGLGPEDLYAALEAPDAFAAHPLSKIGLPREEMLTEALFYGAMQAYADGDREAALELLRRSQGVGYRQALEHALALPLLAQWTE</sequence>